<keyword evidence="3" id="KW-1185">Reference proteome</keyword>
<dbReference type="GO" id="GO:0016787">
    <property type="term" value="F:hydrolase activity"/>
    <property type="evidence" value="ECO:0007669"/>
    <property type="project" value="UniProtKB-KW"/>
</dbReference>
<evidence type="ECO:0000313" key="2">
    <source>
        <dbReference type="EMBL" id="KAF4496430.1"/>
    </source>
</evidence>
<dbReference type="OrthoDB" id="6359816at2759"/>
<accession>A0A9P5E5Q3</accession>
<dbReference type="PROSITE" id="PS50097">
    <property type="entry name" value="BTB"/>
    <property type="match status" value="1"/>
</dbReference>
<evidence type="ECO:0000313" key="3">
    <source>
        <dbReference type="Proteomes" id="UP000737391"/>
    </source>
</evidence>
<dbReference type="AlphaFoldDB" id="A0A9P5E5Q3"/>
<dbReference type="Proteomes" id="UP000737391">
    <property type="component" value="Unassembled WGS sequence"/>
</dbReference>
<dbReference type="CDD" id="cd18186">
    <property type="entry name" value="BTB_POZ_ZBTB_KLHL-like"/>
    <property type="match status" value="1"/>
</dbReference>
<dbReference type="SUPFAM" id="SSF54695">
    <property type="entry name" value="POZ domain"/>
    <property type="match status" value="1"/>
</dbReference>
<dbReference type="InterPro" id="IPR011333">
    <property type="entry name" value="SKP1/BTB/POZ_sf"/>
</dbReference>
<dbReference type="PANTHER" id="PTHR47843">
    <property type="entry name" value="BTB DOMAIN-CONTAINING PROTEIN-RELATED"/>
    <property type="match status" value="1"/>
</dbReference>
<name>A0A9P5E5Q3_9HYPO</name>
<reference evidence="2" key="1">
    <citation type="submission" date="2020-01" db="EMBL/GenBank/DDBJ databases">
        <title>Identification and distribution of gene clusters putatively required for synthesis of sphingolipid metabolism inhibitors in phylogenetically diverse species of the filamentous fungus Fusarium.</title>
        <authorList>
            <person name="Kim H.-S."/>
            <person name="Busman M."/>
            <person name="Brown D.W."/>
            <person name="Divon H."/>
            <person name="Uhlig S."/>
            <person name="Proctor R.H."/>
        </authorList>
    </citation>
    <scope>NUCLEOTIDE SEQUENCE</scope>
    <source>
        <strain evidence="2">NRRL 31653</strain>
    </source>
</reference>
<evidence type="ECO:0000259" key="1">
    <source>
        <dbReference type="PROSITE" id="PS50097"/>
    </source>
</evidence>
<sequence length="252" mass="28121">MAPQGVEGFLASLKEYYNTDSLSDITVACEGQVFKAHRIILSSHSKCFAKMLNGNWKESFEGNIDIKDFDPGVVDAMLRFIYSFEYDNAQGTPPMIFDARMYQIADKYDITALKTESKKKFELAIANGWATDDFPVAANLVYVSTPSEDRGLRDIVVETARKNIDQLVGKDGFCELTRETPDFSADLIPFLCGQGGASRYEQNYRCQSCSQMIHGGLSVAMLYCPYCSAALPSTRMYLGGGKFGRPIRMNEF</sequence>
<dbReference type="Gene3D" id="3.30.710.10">
    <property type="entry name" value="Potassium Channel Kv1.1, Chain A"/>
    <property type="match status" value="1"/>
</dbReference>
<dbReference type="InterPro" id="IPR000210">
    <property type="entry name" value="BTB/POZ_dom"/>
</dbReference>
<gene>
    <name evidence="2" type="ORF">FAGAP_7414</name>
</gene>
<keyword evidence="2" id="KW-0378">Hydrolase</keyword>
<dbReference type="EMBL" id="LUFC02000537">
    <property type="protein sequence ID" value="KAF4496430.1"/>
    <property type="molecule type" value="Genomic_DNA"/>
</dbReference>
<feature type="domain" description="BTB" evidence="1">
    <location>
        <begin position="23"/>
        <end position="90"/>
    </location>
</feature>
<protein>
    <submittedName>
        <fullName evidence="2">N-carbamoyl-l-amino acid hydrolase</fullName>
    </submittedName>
</protein>
<organism evidence="2 3">
    <name type="scientific">Fusarium agapanthi</name>
    <dbReference type="NCBI Taxonomy" id="1803897"/>
    <lineage>
        <taxon>Eukaryota</taxon>
        <taxon>Fungi</taxon>
        <taxon>Dikarya</taxon>
        <taxon>Ascomycota</taxon>
        <taxon>Pezizomycotina</taxon>
        <taxon>Sordariomycetes</taxon>
        <taxon>Hypocreomycetidae</taxon>
        <taxon>Hypocreales</taxon>
        <taxon>Nectriaceae</taxon>
        <taxon>Fusarium</taxon>
        <taxon>Fusarium fujikuroi species complex</taxon>
    </lineage>
</organism>
<dbReference type="PANTHER" id="PTHR47843:SF5">
    <property type="entry name" value="BTB_POZ DOMAIN PROTEIN"/>
    <property type="match status" value="1"/>
</dbReference>
<proteinExistence type="predicted"/>
<comment type="caution">
    <text evidence="2">The sequence shown here is derived from an EMBL/GenBank/DDBJ whole genome shotgun (WGS) entry which is preliminary data.</text>
</comment>
<dbReference type="SMART" id="SM00225">
    <property type="entry name" value="BTB"/>
    <property type="match status" value="1"/>
</dbReference>
<dbReference type="Pfam" id="PF00651">
    <property type="entry name" value="BTB"/>
    <property type="match status" value="1"/>
</dbReference>